<evidence type="ECO:0000313" key="5">
    <source>
        <dbReference type="EMBL" id="SMC04867.1"/>
    </source>
</evidence>
<evidence type="ECO:0000313" key="6">
    <source>
        <dbReference type="Proteomes" id="UP000192660"/>
    </source>
</evidence>
<dbReference type="InterPro" id="IPR028082">
    <property type="entry name" value="Peripla_BP_I"/>
</dbReference>
<dbReference type="PANTHER" id="PTHR30483">
    <property type="entry name" value="LEUCINE-SPECIFIC-BINDING PROTEIN"/>
    <property type="match status" value="1"/>
</dbReference>
<organism evidence="5 6">
    <name type="scientific">Sulfobacillus thermosulfidooxidans (strain DSM 9293 / VKM B-1269 / AT-1)</name>
    <dbReference type="NCBI Taxonomy" id="929705"/>
    <lineage>
        <taxon>Bacteria</taxon>
        <taxon>Bacillati</taxon>
        <taxon>Bacillota</taxon>
        <taxon>Clostridia</taxon>
        <taxon>Eubacteriales</taxon>
        <taxon>Clostridiales Family XVII. Incertae Sedis</taxon>
        <taxon>Sulfobacillus</taxon>
    </lineage>
</organism>
<dbReference type="InterPro" id="IPR051010">
    <property type="entry name" value="BCAA_transport"/>
</dbReference>
<proteinExistence type="inferred from homology"/>
<dbReference type="EMBL" id="FWWY01000001">
    <property type="protein sequence ID" value="SMC04867.1"/>
    <property type="molecule type" value="Genomic_DNA"/>
</dbReference>
<evidence type="ECO:0000259" key="4">
    <source>
        <dbReference type="Pfam" id="PF13458"/>
    </source>
</evidence>
<keyword evidence="2 3" id="KW-0732">Signal</keyword>
<gene>
    <name evidence="5" type="ORF">SAMN00768000_1889</name>
</gene>
<comment type="similarity">
    <text evidence="1">Belongs to the leucine-binding protein family.</text>
</comment>
<evidence type="ECO:0000256" key="1">
    <source>
        <dbReference type="ARBA" id="ARBA00010062"/>
    </source>
</evidence>
<dbReference type="Pfam" id="PF13458">
    <property type="entry name" value="Peripla_BP_6"/>
    <property type="match status" value="1"/>
</dbReference>
<dbReference type="OrthoDB" id="9783240at2"/>
<feature type="signal peptide" evidence="3">
    <location>
        <begin position="1"/>
        <end position="22"/>
    </location>
</feature>
<dbReference type="Proteomes" id="UP000192660">
    <property type="component" value="Unassembled WGS sequence"/>
</dbReference>
<dbReference type="PROSITE" id="PS51257">
    <property type="entry name" value="PROKAR_LIPOPROTEIN"/>
    <property type="match status" value="1"/>
</dbReference>
<keyword evidence="6" id="KW-1185">Reference proteome</keyword>
<feature type="chain" id="PRO_5039345780" evidence="3">
    <location>
        <begin position="23"/>
        <end position="411"/>
    </location>
</feature>
<protein>
    <submittedName>
        <fullName evidence="5">Branched-chain amino acid transport system substrate-binding protein</fullName>
    </submittedName>
</protein>
<dbReference type="RefSeq" id="WP_084661383.1">
    <property type="nucleotide sequence ID" value="NZ_FWWY01000001.1"/>
</dbReference>
<dbReference type="SUPFAM" id="SSF53822">
    <property type="entry name" value="Periplasmic binding protein-like I"/>
    <property type="match status" value="1"/>
</dbReference>
<sequence length="411" mass="43649">MISRKSTAVLGISAALLSASLAGCGSSSSPTSAPSSQNIKDITIGTLYAESGPFATSSMPEYNGLKFWASQVDKSGGVFVKALNKKVPVKIVAYNDQSSPTTATTLYSQLISVNHVNVLVADFGSVLTSVAVPIAEENKMLLFDQTGTGASFFTPSNPYIVLTSLPTSGLWPDSLAQYLIKKGYSRIAIVYATNDFDQSQDQTLVSKLKAANITPVYNNGVPTSTSSYSVLLNNMANTHPQAVIELGYPNNDIAFLQALKASGDHFKMVFTIFPGQLPQLFLTSNGPSSINNVYTYPAPPLLSFSHVNYGLNTAQFESAYKQQTGQSANFLSIAGYNTGLIIQKTLETANSLNQLSLRHAVSHFSGSLTTLDGTFKINSEGAQVGETLPVGKITTTSQGQVSVKFVTSPNS</sequence>
<accession>A0A1W1WF04</accession>
<evidence type="ECO:0000256" key="3">
    <source>
        <dbReference type="SAM" id="SignalP"/>
    </source>
</evidence>
<name>A0A1W1WF04_SULTA</name>
<dbReference type="InterPro" id="IPR028081">
    <property type="entry name" value="Leu-bd"/>
</dbReference>
<dbReference type="AlphaFoldDB" id="A0A1W1WF04"/>
<reference evidence="6" key="1">
    <citation type="submission" date="2017-04" db="EMBL/GenBank/DDBJ databases">
        <authorList>
            <person name="Varghese N."/>
            <person name="Submissions S."/>
        </authorList>
    </citation>
    <scope>NUCLEOTIDE SEQUENCE [LARGE SCALE GENOMIC DNA]</scope>
    <source>
        <strain evidence="6">DSM 9293</strain>
    </source>
</reference>
<dbReference type="STRING" id="28034.BFX07_02075"/>
<evidence type="ECO:0000256" key="2">
    <source>
        <dbReference type="ARBA" id="ARBA00022729"/>
    </source>
</evidence>
<feature type="domain" description="Leucine-binding protein" evidence="4">
    <location>
        <begin position="42"/>
        <end position="394"/>
    </location>
</feature>
<dbReference type="PANTHER" id="PTHR30483:SF6">
    <property type="entry name" value="PERIPLASMIC BINDING PROTEIN OF ABC TRANSPORTER FOR NATURAL AMINO ACIDS"/>
    <property type="match status" value="1"/>
</dbReference>
<dbReference type="Gene3D" id="3.40.50.2300">
    <property type="match status" value="2"/>
</dbReference>